<feature type="binding site" evidence="12">
    <location>
        <position position="112"/>
    </location>
    <ligand>
        <name>UDP-alpha-D-glucose</name>
        <dbReference type="ChEBI" id="CHEBI:58885"/>
    </ligand>
</feature>
<proteinExistence type="inferred from homology"/>
<dbReference type="SUPFAM" id="SSF53448">
    <property type="entry name" value="Nucleotide-diphospho-sugar transferases"/>
    <property type="match status" value="1"/>
</dbReference>
<dbReference type="GO" id="GO:0016760">
    <property type="term" value="F:cellulose synthase (UDP-forming) activity"/>
    <property type="evidence" value="ECO:0007669"/>
    <property type="project" value="InterPro"/>
</dbReference>
<dbReference type="AlphaFoldDB" id="A0A8B8NPR6"/>
<evidence type="ECO:0000256" key="8">
    <source>
        <dbReference type="ARBA" id="ARBA00023316"/>
    </source>
</evidence>
<keyword evidence="3" id="KW-0808">Transferase</keyword>
<comment type="function">
    <text evidence="9">Thought to be a Golgi-localized beta-glycan synthase that polymerize the backbones of noncellulosic polysaccharides (hemicelluloses) of plant cell wall.</text>
</comment>
<feature type="binding site" evidence="13">
    <location>
        <position position="284"/>
    </location>
    <ligand>
        <name>Mn(2+)</name>
        <dbReference type="ChEBI" id="CHEBI:29035"/>
    </ligand>
</feature>
<evidence type="ECO:0000256" key="14">
    <source>
        <dbReference type="SAM" id="Phobius"/>
    </source>
</evidence>
<evidence type="ECO:0000256" key="12">
    <source>
        <dbReference type="PIRSR" id="PIRSR605150-2"/>
    </source>
</evidence>
<dbReference type="InterPro" id="IPR005150">
    <property type="entry name" value="Cellulose_synth"/>
</dbReference>
<evidence type="ECO:0000256" key="5">
    <source>
        <dbReference type="ARBA" id="ARBA00022989"/>
    </source>
</evidence>
<evidence type="ECO:0000256" key="7">
    <source>
        <dbReference type="ARBA" id="ARBA00023136"/>
    </source>
</evidence>
<dbReference type="FunFam" id="3.90.550.10:FF:000112">
    <property type="entry name" value="Cellulose synthase-like protein E1"/>
    <property type="match status" value="1"/>
</dbReference>
<dbReference type="OrthoDB" id="1929172at2759"/>
<feature type="active site" evidence="11">
    <location>
        <position position="141"/>
    </location>
</feature>
<evidence type="ECO:0000256" key="2">
    <source>
        <dbReference type="ARBA" id="ARBA00022676"/>
    </source>
</evidence>
<feature type="transmembrane region" description="Helical" evidence="14">
    <location>
        <begin position="19"/>
        <end position="40"/>
    </location>
</feature>
<evidence type="ECO:0000256" key="10">
    <source>
        <dbReference type="ARBA" id="ARBA00060766"/>
    </source>
</evidence>
<evidence type="ECO:0000313" key="16">
    <source>
        <dbReference type="Proteomes" id="UP000827889"/>
    </source>
</evidence>
<dbReference type="GO" id="GO:0000139">
    <property type="term" value="C:Golgi membrane"/>
    <property type="evidence" value="ECO:0007669"/>
    <property type="project" value="UniProtKB-SubCell"/>
</dbReference>
<dbReference type="Pfam" id="PF03552">
    <property type="entry name" value="Cellulose_synt"/>
    <property type="match status" value="2"/>
</dbReference>
<dbReference type="InterPro" id="IPR029044">
    <property type="entry name" value="Nucleotide-diphossugar_trans"/>
</dbReference>
<feature type="transmembrane region" description="Helical" evidence="14">
    <location>
        <begin position="52"/>
        <end position="71"/>
    </location>
</feature>
<dbReference type="PROSITE" id="PS50866">
    <property type="entry name" value="GOLD"/>
    <property type="match status" value="1"/>
</dbReference>
<dbReference type="PANTHER" id="PTHR13301">
    <property type="entry name" value="X-BOX TRANSCRIPTION FACTOR-RELATED"/>
    <property type="match status" value="1"/>
</dbReference>
<evidence type="ECO:0000256" key="13">
    <source>
        <dbReference type="PIRSR" id="PIRSR605150-3"/>
    </source>
</evidence>
<keyword evidence="4 14" id="KW-0812">Transmembrane</keyword>
<keyword evidence="8" id="KW-0961">Cell wall biogenesis/degradation</keyword>
<dbReference type="GO" id="GO:0030244">
    <property type="term" value="P:cellulose biosynthetic process"/>
    <property type="evidence" value="ECO:0007669"/>
    <property type="project" value="InterPro"/>
</dbReference>
<dbReference type="GeneID" id="115736781"/>
<dbReference type="Gene3D" id="3.90.550.10">
    <property type="entry name" value="Spore Coat Polysaccharide Biosynthesis Protein SpsA, Chain A"/>
    <property type="match status" value="2"/>
</dbReference>
<organism evidence="16 17">
    <name type="scientific">Rhodamnia argentea</name>
    <dbReference type="NCBI Taxonomy" id="178133"/>
    <lineage>
        <taxon>Eukaryota</taxon>
        <taxon>Viridiplantae</taxon>
        <taxon>Streptophyta</taxon>
        <taxon>Embryophyta</taxon>
        <taxon>Tracheophyta</taxon>
        <taxon>Spermatophyta</taxon>
        <taxon>Magnoliopsida</taxon>
        <taxon>eudicotyledons</taxon>
        <taxon>Gunneridae</taxon>
        <taxon>Pentapetalae</taxon>
        <taxon>rosids</taxon>
        <taxon>malvids</taxon>
        <taxon>Myrtales</taxon>
        <taxon>Myrtaceae</taxon>
        <taxon>Myrtoideae</taxon>
        <taxon>Myrteae</taxon>
        <taxon>Australasian group</taxon>
        <taxon>Rhodamnia</taxon>
    </lineage>
</organism>
<feature type="active site" evidence="11">
    <location>
        <position position="447"/>
    </location>
</feature>
<evidence type="ECO:0000256" key="4">
    <source>
        <dbReference type="ARBA" id="ARBA00022692"/>
    </source>
</evidence>
<dbReference type="RefSeq" id="XP_030524506.1">
    <property type="nucleotide sequence ID" value="XM_030668646.2"/>
</dbReference>
<comment type="similarity">
    <text evidence="10">Belongs to the glycosyltransferase 2 family. Plant cellulose synthase-like E subfamily.</text>
</comment>
<feature type="transmembrane region" description="Helical" evidence="14">
    <location>
        <begin position="676"/>
        <end position="700"/>
    </location>
</feature>
<reference evidence="17" key="2">
    <citation type="submission" date="2025-08" db="UniProtKB">
        <authorList>
            <consortium name="RefSeq"/>
        </authorList>
    </citation>
    <scope>IDENTIFICATION</scope>
    <source>
        <tissue evidence="17">Leaf</tissue>
    </source>
</reference>
<evidence type="ECO:0000256" key="1">
    <source>
        <dbReference type="ARBA" id="ARBA00004653"/>
    </source>
</evidence>
<evidence type="ECO:0000256" key="9">
    <source>
        <dbReference type="ARBA" id="ARBA00037405"/>
    </source>
</evidence>
<comment type="subcellular location">
    <subcellularLocation>
        <location evidence="1">Golgi apparatus membrane</location>
        <topology evidence="1">Multi-pass membrane protein</topology>
    </subcellularLocation>
</comment>
<gene>
    <name evidence="17" type="primary">LOC115736781</name>
</gene>
<feature type="binding site" evidence="12">
    <location>
        <position position="141"/>
    </location>
    <ligand>
        <name>UDP-alpha-D-glucose</name>
        <dbReference type="ChEBI" id="CHEBI:58885"/>
    </ligand>
</feature>
<evidence type="ECO:0000256" key="6">
    <source>
        <dbReference type="ARBA" id="ARBA00023034"/>
    </source>
</evidence>
<name>A0A8B8NPR6_9MYRT</name>
<evidence type="ECO:0000256" key="3">
    <source>
        <dbReference type="ARBA" id="ARBA00022679"/>
    </source>
</evidence>
<feature type="domain" description="GOLD" evidence="15">
    <location>
        <begin position="749"/>
        <end position="836"/>
    </location>
</feature>
<keyword evidence="7 14" id="KW-0472">Membrane</keyword>
<feature type="transmembrane region" description="Helical" evidence="14">
    <location>
        <begin position="720"/>
        <end position="739"/>
    </location>
</feature>
<dbReference type="FunFam" id="3.90.550.10:FF:000138">
    <property type="entry name" value="Cellulose synthase isolog"/>
    <property type="match status" value="1"/>
</dbReference>
<protein>
    <submittedName>
        <fullName evidence="17">Cellulose synthase-like protein E1 isoform X3</fullName>
    </submittedName>
</protein>
<accession>A0A8B8NPR6</accession>
<keyword evidence="6" id="KW-0333">Golgi apparatus</keyword>
<keyword evidence="16" id="KW-1185">Reference proteome</keyword>
<dbReference type="InterPro" id="IPR009038">
    <property type="entry name" value="GOLD_dom"/>
</dbReference>
<dbReference type="SMART" id="SM01190">
    <property type="entry name" value="EMP24_GP25L"/>
    <property type="match status" value="1"/>
</dbReference>
<dbReference type="Pfam" id="PF01105">
    <property type="entry name" value="EMP24_GP25L"/>
    <property type="match status" value="1"/>
</dbReference>
<keyword evidence="5 14" id="KW-1133">Transmembrane helix</keyword>
<feature type="binding site" evidence="13">
    <location>
        <position position="308"/>
    </location>
    <ligand>
        <name>Mn(2+)</name>
        <dbReference type="ChEBI" id="CHEBI:29035"/>
    </ligand>
</feature>
<evidence type="ECO:0000259" key="15">
    <source>
        <dbReference type="PROSITE" id="PS50866"/>
    </source>
</evidence>
<dbReference type="GO" id="GO:0071555">
    <property type="term" value="P:cell wall organization"/>
    <property type="evidence" value="ECO:0007669"/>
    <property type="project" value="UniProtKB-KW"/>
</dbReference>
<feature type="transmembrane region" description="Helical" evidence="14">
    <location>
        <begin position="642"/>
        <end position="664"/>
    </location>
</feature>
<keyword evidence="2" id="KW-0328">Glycosyltransferase</keyword>
<reference evidence="16" key="1">
    <citation type="submission" date="2025-05" db="UniProtKB">
        <authorList>
            <consortium name="RefSeq"/>
        </authorList>
    </citation>
    <scope>NUCLEOTIDE SEQUENCE [LARGE SCALE GENOMIC DNA]</scope>
</reference>
<sequence>MGGDGYTPLFETTRGRGTVVYRVFASTIFLGIWTIWAYRVSHVPSEPEHGPLWVWLGLLAAELWFGLYWVLTQACRWSLLYRRTFKDRLSHRYENDLPRVDIFVCTADPAIEPPMMVINTVLSVMAYDYPSKKMSIYLSDDAGSDITYYALLEASQFAKRWIPFCRKFTVEPRSPAAYFRSPSSDQLCANRENEELLAIKKLYDDMKNRIETAYELGRISEDVRSKHKEFSQWVSYTSRRDHDTFLEILVDRTTCKAVDAEGNALPTLVYMAREKRPQYFHNFKAGAMNALMRVSSAISNGRIILNVDCDMYSNNSESIRDALCFFMDEEKGDEIAYVQFPQSFENVTKNDLYSSSLTVISEVEFHGLDGQGGVLYIGSGCFHRRDTLCGKKISREVRTIWSKNGGIDQNGGTYKPEELKKLASCSYEENTEWGRKMGLKYGVPVEDVITGLSIQYRGWRSVYFNPERNAFLGVAPTTLLQSLVQHKRWSEGDFQILLSRYSPAWHGVGKISPGLMMGYLPYCLWAPNCLPTLYYTIIPSLCLLKGISLFPEVTSPWFIPFGYVIFGKYAYSLAEHLWSGGTVLGWWNDQRMWLYKRTSSYLFAITDTVVKLLGFSETAFVITSKVAEEGVARRYDQETMEFGAASPMFTILTALALLNLACFLGTALKGVVSGGAGFSGSMSLQVILCAVLTVINVPVYHGILRKDEGKMPISTTMDSHAPGFMLTVVLGLFLSLHAVSGIRFMIDREECFAHDVQYEGDTVHVSFVVIKSDASWQYSQDGVDLVVKGPSGDQIQDFHDKISEKFEFVAHHKGVHRFCFTNKSPYHETVDFDVHVGHFAFYDQHAKDEHFNPLLEQIGKLEEALYNIQFEQHWLEAQTERQAIVNDAMSRRAVHKAFFESAALIGASVLQVYLLRRLFERKLGISRV</sequence>
<dbReference type="Proteomes" id="UP000827889">
    <property type="component" value="Chromosome 2"/>
</dbReference>
<evidence type="ECO:0000256" key="11">
    <source>
        <dbReference type="PIRSR" id="PIRSR605150-1"/>
    </source>
</evidence>
<evidence type="ECO:0000313" key="17">
    <source>
        <dbReference type="RefSeq" id="XP_030524506.1"/>
    </source>
</evidence>